<evidence type="ECO:0000259" key="4">
    <source>
        <dbReference type="SMART" id="SM00656"/>
    </source>
</evidence>
<keyword evidence="2" id="KW-0119">Carbohydrate metabolism</keyword>
<dbReference type="GO" id="GO:0005576">
    <property type="term" value="C:extracellular region"/>
    <property type="evidence" value="ECO:0007669"/>
    <property type="project" value="UniProtKB-SubCell"/>
</dbReference>
<keyword evidence="1 2" id="KW-0456">Lyase</keyword>
<evidence type="ECO:0000313" key="5">
    <source>
        <dbReference type="EMBL" id="TDQ55321.1"/>
    </source>
</evidence>
<dbReference type="InterPro" id="IPR002022">
    <property type="entry name" value="Pec_lyase"/>
</dbReference>
<protein>
    <submittedName>
        <fullName evidence="5">Pectate lyase</fullName>
    </submittedName>
</protein>
<evidence type="ECO:0000256" key="2">
    <source>
        <dbReference type="RuleBase" id="RU361173"/>
    </source>
</evidence>
<dbReference type="Proteomes" id="UP000295281">
    <property type="component" value="Unassembled WGS sequence"/>
</dbReference>
<feature type="domain" description="Pectate lyase" evidence="4">
    <location>
        <begin position="129"/>
        <end position="372"/>
    </location>
</feature>
<dbReference type="GO" id="GO:0030570">
    <property type="term" value="F:pectate lyase activity"/>
    <property type="evidence" value="ECO:0007669"/>
    <property type="project" value="InterPro"/>
</dbReference>
<feature type="chain" id="PRO_5038773971" evidence="3">
    <location>
        <begin position="26"/>
        <end position="449"/>
    </location>
</feature>
<organism evidence="5 6">
    <name type="scientific">Actinorugispora endophytica</name>
    <dbReference type="NCBI Taxonomy" id="1605990"/>
    <lineage>
        <taxon>Bacteria</taxon>
        <taxon>Bacillati</taxon>
        <taxon>Actinomycetota</taxon>
        <taxon>Actinomycetes</taxon>
        <taxon>Streptosporangiales</taxon>
        <taxon>Nocardiopsidaceae</taxon>
        <taxon>Actinorugispora</taxon>
    </lineage>
</organism>
<dbReference type="SMART" id="SM00656">
    <property type="entry name" value="Amb_all"/>
    <property type="match status" value="1"/>
</dbReference>
<proteinExistence type="inferred from homology"/>
<dbReference type="InterPro" id="IPR045032">
    <property type="entry name" value="PEL"/>
</dbReference>
<evidence type="ECO:0000256" key="3">
    <source>
        <dbReference type="SAM" id="SignalP"/>
    </source>
</evidence>
<dbReference type="InterPro" id="IPR012334">
    <property type="entry name" value="Pectin_lyas_fold"/>
</dbReference>
<dbReference type="InterPro" id="IPR011050">
    <property type="entry name" value="Pectin_lyase_fold/virulence"/>
</dbReference>
<accession>A0A4R6V4Q8</accession>
<comment type="similarity">
    <text evidence="2">Belongs to the polysaccharide lyase 1 family.</text>
</comment>
<dbReference type="RefSeq" id="WP_133739860.1">
    <property type="nucleotide sequence ID" value="NZ_SNYN01000001.1"/>
</dbReference>
<sequence>MRRTVRFGVALALPVALAATGIAVAGEHGRGQVPRTTERVARQVLGPHDGWAALGPGTTGGSAAADEHVYVVRDYAGLRAALEGGRDNDTPKIVLVDGRIDADTDDQGAPIGCADYADPGYDFDAYLAAYDPAVWGWDEEPSGPLEEARERSYRNQADQAVFEVGSNTTLIGVGDDAALVGAQMMVDGVDNVIVRNISFETAQDCFPQWDPTDGEAGNWNSEFDGVSVRRSTHVWIDHNEFGDGDVLDRDLPEYFGREYQVHDGLLDITHGSDLVTVSYNHLRDHDKTMLIGSTDSPAYDVGRLRVTLHHNKWENVLQRAPRVRYGQVHAYNNHYVIPATPEGEKTYQYSWGVGVESRLYAENNYFDIDPGVDRSDVVAHWKGVRMYESGSHANGRSARNRVSFLEEYNAVNTPLIEGQAGWEPELHDRIDPTRAVPAQVRKAGVGRIL</sequence>
<dbReference type="PANTHER" id="PTHR31683:SF18">
    <property type="entry name" value="PECTATE LYASE 21-RELATED"/>
    <property type="match status" value="1"/>
</dbReference>
<keyword evidence="3" id="KW-0732">Signal</keyword>
<reference evidence="5 6" key="1">
    <citation type="submission" date="2019-03" db="EMBL/GenBank/DDBJ databases">
        <title>Genomic Encyclopedia of Type Strains, Phase IV (KMG-IV): sequencing the most valuable type-strain genomes for metagenomic binning, comparative biology and taxonomic classification.</title>
        <authorList>
            <person name="Goeker M."/>
        </authorList>
    </citation>
    <scope>NUCLEOTIDE SEQUENCE [LARGE SCALE GENOMIC DNA]</scope>
    <source>
        <strain evidence="5 6">DSM 46770</strain>
    </source>
</reference>
<feature type="signal peptide" evidence="3">
    <location>
        <begin position="1"/>
        <end position="25"/>
    </location>
</feature>
<dbReference type="Pfam" id="PF00544">
    <property type="entry name" value="Pectate_lyase_4"/>
    <property type="match status" value="1"/>
</dbReference>
<dbReference type="EMBL" id="SNYN01000001">
    <property type="protein sequence ID" value="TDQ55321.1"/>
    <property type="molecule type" value="Genomic_DNA"/>
</dbReference>
<gene>
    <name evidence="5" type="ORF">EV190_101646</name>
</gene>
<keyword evidence="6" id="KW-1185">Reference proteome</keyword>
<name>A0A4R6V4Q8_9ACTN</name>
<dbReference type="SUPFAM" id="SSF51126">
    <property type="entry name" value="Pectin lyase-like"/>
    <property type="match status" value="1"/>
</dbReference>
<evidence type="ECO:0000313" key="6">
    <source>
        <dbReference type="Proteomes" id="UP000295281"/>
    </source>
</evidence>
<dbReference type="PANTHER" id="PTHR31683">
    <property type="entry name" value="PECTATE LYASE 18-RELATED"/>
    <property type="match status" value="1"/>
</dbReference>
<keyword evidence="2" id="KW-0964">Secreted</keyword>
<evidence type="ECO:0000256" key="1">
    <source>
        <dbReference type="ARBA" id="ARBA00023239"/>
    </source>
</evidence>
<comment type="caution">
    <text evidence="5">The sequence shown here is derived from an EMBL/GenBank/DDBJ whole genome shotgun (WGS) entry which is preliminary data.</text>
</comment>
<dbReference type="AlphaFoldDB" id="A0A4R6V4Q8"/>
<dbReference type="GO" id="GO:0000272">
    <property type="term" value="P:polysaccharide catabolic process"/>
    <property type="evidence" value="ECO:0007669"/>
    <property type="project" value="UniProtKB-KW"/>
</dbReference>
<keyword evidence="2" id="KW-0624">Polysaccharide degradation</keyword>
<dbReference type="OrthoDB" id="9804661at2"/>
<dbReference type="Gene3D" id="2.160.20.10">
    <property type="entry name" value="Single-stranded right-handed beta-helix, Pectin lyase-like"/>
    <property type="match status" value="1"/>
</dbReference>
<comment type="subcellular location">
    <subcellularLocation>
        <location evidence="2">Secreted</location>
    </subcellularLocation>
</comment>